<feature type="region of interest" description="Disordered" evidence="2">
    <location>
        <begin position="327"/>
        <end position="348"/>
    </location>
</feature>
<dbReference type="RefSeq" id="WP_091321288.1">
    <property type="nucleotide sequence ID" value="NZ_FOSW01000002.1"/>
</dbReference>
<evidence type="ECO:0000256" key="1">
    <source>
        <dbReference type="ARBA" id="ARBA00022729"/>
    </source>
</evidence>
<evidence type="ECO:0000313" key="4">
    <source>
        <dbReference type="Proteomes" id="UP000199152"/>
    </source>
</evidence>
<organism evidence="3 4">
    <name type="scientific">Geodermatophilus ruber</name>
    <dbReference type="NCBI Taxonomy" id="504800"/>
    <lineage>
        <taxon>Bacteria</taxon>
        <taxon>Bacillati</taxon>
        <taxon>Actinomycetota</taxon>
        <taxon>Actinomycetes</taxon>
        <taxon>Geodermatophilales</taxon>
        <taxon>Geodermatophilaceae</taxon>
        <taxon>Geodermatophilus</taxon>
    </lineage>
</organism>
<dbReference type="Proteomes" id="UP000199152">
    <property type="component" value="Unassembled WGS sequence"/>
</dbReference>
<evidence type="ECO:0000256" key="2">
    <source>
        <dbReference type="SAM" id="MobiDB-lite"/>
    </source>
</evidence>
<dbReference type="EMBL" id="FOSW01000002">
    <property type="protein sequence ID" value="SFK53076.1"/>
    <property type="molecule type" value="Genomic_DNA"/>
</dbReference>
<dbReference type="SUPFAM" id="SSF53850">
    <property type="entry name" value="Periplasmic binding protein-like II"/>
    <property type="match status" value="1"/>
</dbReference>
<dbReference type="AlphaFoldDB" id="A0A1I4ABA7"/>
<dbReference type="STRING" id="504800.SAMN04488085_102131"/>
<sequence>MPTRRTRYEALGMGLALTLVLAACGGGEDDASAEEPAAPTLESSAELDELIAAAQEENCLTLYGVPDEAALQAVTDEFTAQYDIPVSFVRLVSADLQQRYSSEAEAGAVAADVILLTHSPFYEQAYANGWLTPVSEAELPSYPEGFPADYTADDGATPLVQLVPTTMVYNTGLVSEPPSSWEDYADPAYQGELLFAEPTSSPANVAFWTLMRETYGDDFLEAVAANQPSWYNSAVPATQGVAAGEGSLGFPGVTAIVRSLQAANAPVDAVQLSPTTGPQIALGLTAGSECSNAARLFANFVLSEEGNTYLNEQTGDISPYAPEAEDFVRPTPVPEEQAEEIRTLLGAP</sequence>
<gene>
    <name evidence="3" type="ORF">SAMN04488085_102131</name>
</gene>
<dbReference type="PANTHER" id="PTHR30006">
    <property type="entry name" value="THIAMINE-BINDING PERIPLASMIC PROTEIN-RELATED"/>
    <property type="match status" value="1"/>
</dbReference>
<keyword evidence="4" id="KW-1185">Reference proteome</keyword>
<dbReference type="PROSITE" id="PS51257">
    <property type="entry name" value="PROKAR_LIPOPROTEIN"/>
    <property type="match status" value="1"/>
</dbReference>
<evidence type="ECO:0000313" key="3">
    <source>
        <dbReference type="EMBL" id="SFK53076.1"/>
    </source>
</evidence>
<name>A0A1I4ABA7_9ACTN</name>
<accession>A0A1I4ABA7</accession>
<dbReference type="Gene3D" id="3.40.190.10">
    <property type="entry name" value="Periplasmic binding protein-like II"/>
    <property type="match status" value="2"/>
</dbReference>
<dbReference type="Pfam" id="PF13343">
    <property type="entry name" value="SBP_bac_6"/>
    <property type="match status" value="1"/>
</dbReference>
<keyword evidence="1" id="KW-0732">Signal</keyword>
<dbReference type="InParanoid" id="A0A1I4ABA7"/>
<dbReference type="OrthoDB" id="366726at2"/>
<proteinExistence type="predicted"/>
<protein>
    <submittedName>
        <fullName evidence="3">Iron(III) transport system substrate-binding protein</fullName>
    </submittedName>
</protein>
<reference evidence="3 4" key="1">
    <citation type="submission" date="2016-10" db="EMBL/GenBank/DDBJ databases">
        <authorList>
            <person name="de Groot N.N."/>
        </authorList>
    </citation>
    <scope>NUCLEOTIDE SEQUENCE [LARGE SCALE GENOMIC DNA]</scope>
    <source>
        <strain evidence="3 4">DSM 45317</strain>
    </source>
</reference>